<gene>
    <name evidence="14" type="ORF">BABINDRAFT_159013</name>
</gene>
<keyword evidence="7 9" id="KW-0472">Membrane</keyword>
<keyword evidence="3" id="KW-0479">Metal-binding</keyword>
<dbReference type="InterPro" id="IPR036322">
    <property type="entry name" value="WD40_repeat_dom_sf"/>
</dbReference>
<accession>A0A1E3QZA2</accession>
<dbReference type="GeneID" id="30145265"/>
<dbReference type="OrthoDB" id="26184at2759"/>
<dbReference type="PROSITE" id="PS50236">
    <property type="entry name" value="CHCR"/>
    <property type="match status" value="1"/>
</dbReference>
<dbReference type="CDD" id="cd16688">
    <property type="entry name" value="RING-H2_Vps11"/>
    <property type="match status" value="1"/>
</dbReference>
<dbReference type="GO" id="GO:0099022">
    <property type="term" value="P:vesicle tethering"/>
    <property type="evidence" value="ECO:0007669"/>
    <property type="project" value="EnsemblFungi"/>
</dbReference>
<dbReference type="GO" id="GO:0032889">
    <property type="term" value="P:regulation of vacuole fusion, non-autophagic"/>
    <property type="evidence" value="ECO:0007669"/>
    <property type="project" value="EnsemblFungi"/>
</dbReference>
<dbReference type="EC" id="2.3.2.27" evidence="9"/>
<evidence type="ECO:0000256" key="3">
    <source>
        <dbReference type="ARBA" id="ARBA00022723"/>
    </source>
</evidence>
<dbReference type="GO" id="GO:0031901">
    <property type="term" value="C:early endosome membrane"/>
    <property type="evidence" value="ECO:0007669"/>
    <property type="project" value="EnsemblFungi"/>
</dbReference>
<dbReference type="GO" id="GO:0035542">
    <property type="term" value="P:regulation of SNARE complex assembly"/>
    <property type="evidence" value="ECO:0007669"/>
    <property type="project" value="EnsemblFungi"/>
</dbReference>
<dbReference type="EMBL" id="KV454426">
    <property type="protein sequence ID" value="ODQ82417.1"/>
    <property type="molecule type" value="Genomic_DNA"/>
</dbReference>
<dbReference type="InterPro" id="IPR057308">
    <property type="entry name" value="CHCR_PEP5_VPS11"/>
</dbReference>
<dbReference type="Pfam" id="PF23341">
    <property type="entry name" value="PEP5_VPS11_N"/>
    <property type="match status" value="1"/>
</dbReference>
<evidence type="ECO:0000256" key="7">
    <source>
        <dbReference type="ARBA" id="ARBA00023136"/>
    </source>
</evidence>
<dbReference type="PANTHER" id="PTHR23323">
    <property type="entry name" value="VACUOLAR PROTEIN SORTING-ASSOCIATED PROTEIN"/>
    <property type="match status" value="1"/>
</dbReference>
<evidence type="ECO:0000256" key="10">
    <source>
        <dbReference type="PROSITE-ProRule" id="PRU00175"/>
    </source>
</evidence>
<dbReference type="GO" id="GO:0000329">
    <property type="term" value="C:fungal-type vacuole membrane"/>
    <property type="evidence" value="ECO:0007669"/>
    <property type="project" value="UniProtKB-UniRule"/>
</dbReference>
<dbReference type="Proteomes" id="UP000094336">
    <property type="component" value="Unassembled WGS sequence"/>
</dbReference>
<evidence type="ECO:0000313" key="15">
    <source>
        <dbReference type="Proteomes" id="UP000094336"/>
    </source>
</evidence>
<dbReference type="GO" id="GO:0005829">
    <property type="term" value="C:cytosol"/>
    <property type="evidence" value="ECO:0007669"/>
    <property type="project" value="GOC"/>
</dbReference>
<evidence type="ECO:0000256" key="8">
    <source>
        <dbReference type="ARBA" id="ARBA00029433"/>
    </source>
</evidence>
<dbReference type="Pfam" id="PF17122">
    <property type="entry name" value="zf-C3H2C3"/>
    <property type="match status" value="1"/>
</dbReference>
<protein>
    <recommendedName>
        <fullName evidence="9">E3 ubiquitin-protein ligase PEP5</fullName>
        <ecNumber evidence="9">2.3.2.27</ecNumber>
    </recommendedName>
</protein>
<evidence type="ECO:0000256" key="1">
    <source>
        <dbReference type="ARBA" id="ARBA00007070"/>
    </source>
</evidence>
<dbReference type="GO" id="GO:0045324">
    <property type="term" value="P:late endosome to vacuole transport"/>
    <property type="evidence" value="ECO:0007669"/>
    <property type="project" value="EnsemblFungi"/>
</dbReference>
<evidence type="ECO:0000256" key="12">
    <source>
        <dbReference type="SAM" id="Coils"/>
    </source>
</evidence>
<feature type="coiled-coil region" evidence="12">
    <location>
        <begin position="824"/>
        <end position="858"/>
    </location>
</feature>
<dbReference type="GO" id="GO:0036205">
    <property type="term" value="P:histone catabolic process"/>
    <property type="evidence" value="ECO:0007669"/>
    <property type="project" value="EnsemblFungi"/>
</dbReference>
<dbReference type="GO" id="GO:0042144">
    <property type="term" value="P:vacuole fusion, non-autophagic"/>
    <property type="evidence" value="ECO:0007669"/>
    <property type="project" value="EnsemblFungi"/>
</dbReference>
<keyword evidence="12" id="KW-0175">Coiled coil</keyword>
<keyword evidence="9" id="KW-0833">Ubl conjugation pathway</keyword>
<dbReference type="PROSITE" id="PS50089">
    <property type="entry name" value="ZF_RING_2"/>
    <property type="match status" value="1"/>
</dbReference>
<dbReference type="InterPro" id="IPR016528">
    <property type="entry name" value="VPS11"/>
</dbReference>
<name>A0A1E3QZA2_9ASCO</name>
<dbReference type="InterPro" id="IPR024763">
    <property type="entry name" value="VPS11_C"/>
</dbReference>
<keyword evidence="5" id="KW-0862">Zinc</keyword>
<dbReference type="GO" id="GO:0007032">
    <property type="term" value="P:endosome organization"/>
    <property type="evidence" value="ECO:0007669"/>
    <property type="project" value="TreeGrafter"/>
</dbReference>
<dbReference type="GO" id="GO:0061630">
    <property type="term" value="F:ubiquitin protein ligase activity"/>
    <property type="evidence" value="ECO:0007669"/>
    <property type="project" value="UniProtKB-EC"/>
</dbReference>
<comment type="catalytic activity">
    <reaction evidence="9">
        <text>S-ubiquitinyl-[E2 ubiquitin-conjugating enzyme]-L-cysteine + [acceptor protein]-L-lysine = [E2 ubiquitin-conjugating enzyme]-L-cysteine + N(6)-ubiquitinyl-[acceptor protein]-L-lysine.</text>
        <dbReference type="EC" id="2.3.2.27"/>
    </reaction>
</comment>
<evidence type="ECO:0000313" key="14">
    <source>
        <dbReference type="EMBL" id="ODQ82417.1"/>
    </source>
</evidence>
<dbReference type="PANTHER" id="PTHR23323:SF24">
    <property type="entry name" value="VACUOLAR PROTEIN SORTING-ASSOCIATED PROTEIN 11 HOMOLOG"/>
    <property type="match status" value="1"/>
</dbReference>
<dbReference type="GO" id="GO:0006895">
    <property type="term" value="P:Golgi to endosome transport"/>
    <property type="evidence" value="ECO:0007669"/>
    <property type="project" value="EnsemblFungi"/>
</dbReference>
<comment type="similarity">
    <text evidence="1 9">Belongs to the VPS11 family.</text>
</comment>
<evidence type="ECO:0000256" key="9">
    <source>
        <dbReference type="PIRNR" id="PIRNR007860"/>
    </source>
</evidence>
<keyword evidence="4 10" id="KW-0863">Zinc-finger</keyword>
<dbReference type="SMART" id="SM00184">
    <property type="entry name" value="RING"/>
    <property type="match status" value="1"/>
</dbReference>
<dbReference type="STRING" id="984486.A0A1E3QZA2"/>
<reference evidence="15" key="1">
    <citation type="submission" date="2016-05" db="EMBL/GenBank/DDBJ databases">
        <title>Comparative genomics of biotechnologically important yeasts.</title>
        <authorList>
            <consortium name="DOE Joint Genome Institute"/>
            <person name="Riley R."/>
            <person name="Haridas S."/>
            <person name="Wolfe K.H."/>
            <person name="Lopes M.R."/>
            <person name="Hittinger C.T."/>
            <person name="Goker M."/>
            <person name="Salamov A."/>
            <person name="Wisecaver J."/>
            <person name="Long T.M."/>
            <person name="Aerts A.L."/>
            <person name="Barry K."/>
            <person name="Choi C."/>
            <person name="Clum A."/>
            <person name="Coughlan A.Y."/>
            <person name="Deshpande S."/>
            <person name="Douglass A.P."/>
            <person name="Hanson S.J."/>
            <person name="Klenk H.-P."/>
            <person name="Labutti K."/>
            <person name="Lapidus A."/>
            <person name="Lindquist E."/>
            <person name="Lipzen A."/>
            <person name="Meier-Kolthoff J.P."/>
            <person name="Ohm R.A."/>
            <person name="Otillar R.P."/>
            <person name="Pangilinan J."/>
            <person name="Peng Y."/>
            <person name="Rokas A."/>
            <person name="Rosa C.A."/>
            <person name="Scheuner C."/>
            <person name="Sibirny A.A."/>
            <person name="Slot J.C."/>
            <person name="Stielow J.B."/>
            <person name="Sun H."/>
            <person name="Kurtzman C.P."/>
            <person name="Blackwell M."/>
            <person name="Grigoriev I.V."/>
            <person name="Jeffries T.W."/>
        </authorList>
    </citation>
    <scope>NUCLEOTIDE SEQUENCE [LARGE SCALE GENOMIC DNA]</scope>
    <source>
        <strain evidence="15">NRRL Y-12698</strain>
    </source>
</reference>
<keyword evidence="6 9" id="KW-0653">Protein transport</keyword>
<dbReference type="GO" id="GO:0030897">
    <property type="term" value="C:HOPS complex"/>
    <property type="evidence" value="ECO:0007669"/>
    <property type="project" value="UniProtKB-UniRule"/>
</dbReference>
<organism evidence="14 15">
    <name type="scientific">Babjeviella inositovora NRRL Y-12698</name>
    <dbReference type="NCBI Taxonomy" id="984486"/>
    <lineage>
        <taxon>Eukaryota</taxon>
        <taxon>Fungi</taxon>
        <taxon>Dikarya</taxon>
        <taxon>Ascomycota</taxon>
        <taxon>Saccharomycotina</taxon>
        <taxon>Pichiomycetes</taxon>
        <taxon>Serinales incertae sedis</taxon>
        <taxon>Babjeviella</taxon>
    </lineage>
</organism>
<dbReference type="Pfam" id="PF23356">
    <property type="entry name" value="TPR_PEP5_VPS11"/>
    <property type="match status" value="1"/>
</dbReference>
<dbReference type="InterPro" id="IPR001841">
    <property type="entry name" value="Znf_RING"/>
</dbReference>
<evidence type="ECO:0000256" key="6">
    <source>
        <dbReference type="ARBA" id="ARBA00022927"/>
    </source>
</evidence>
<proteinExistence type="inferred from homology"/>
<dbReference type="PIRSF" id="PIRSF007860">
    <property type="entry name" value="VPS11"/>
    <property type="match status" value="1"/>
</dbReference>
<dbReference type="InterPro" id="IPR000547">
    <property type="entry name" value="Clathrin_H-chain/VPS_repeat"/>
</dbReference>
<dbReference type="GO" id="GO:0008270">
    <property type="term" value="F:zinc ion binding"/>
    <property type="evidence" value="ECO:0007669"/>
    <property type="project" value="UniProtKB-KW"/>
</dbReference>
<dbReference type="SUPFAM" id="SSF57850">
    <property type="entry name" value="RING/U-box"/>
    <property type="match status" value="1"/>
</dbReference>
<dbReference type="GO" id="GO:0006886">
    <property type="term" value="P:intracellular protein transport"/>
    <property type="evidence" value="ECO:0007669"/>
    <property type="project" value="UniProtKB-UniRule"/>
</dbReference>
<sequence length="965" mass="108830">MSLANWKTFHFFEETQLRDPSFGSPDPLYSTGVTATCSTKDFFVVATNTGVIRLITPDFQLRTQFQAYELGYTVCHLQSLDRYLVSIAEKQGFPSVLKLWDMERVLGEEMNEFKFHTSAKISNGTNAFPMTAFAATADFSVLACGYANGAAVVVRGDLLRDRGSRQRVVYESAEPVTGVRFRDESVLYITTTSRILTVPTTGRNQGKPDKILDKKQGCDLGCAYEDSGDLVVARDDGLTFYNTLGKHSFLPLEVAKRRVFNFGKYLLIVTETIPERSEQLSSLIGGTRSAARVLIVDLKNRFVAHQQSLQSAVSDVFHMWGDTYLYTKDGLLWKFHEKAQQQQIDAIVARENFPVAIALAREYAMDETLVMGIVRHYADYLYLKNEHDRAMDQYVVCAAIVEPSEVILKYKGNENIYSLIRYLEKLTLMKMANNDHTTLLVCCYCKMKKVAEIDRFIEDFSADDYVFHDASVGGSVPAGALNLNLVVNLLRECGYFRQAVRLLGKLGEHNTIVEIQLHDLKRARACVRYVRSLPYDEALRILINHSKTLLDRVPIETTQLLIDVFTAKYFPEESDESAADSRPEEPDSSFPLQSYKAFVSYISLKREKLPDDPKPPSKPTYTPPRPRLIFPSFVGKPHEFVVFLEACVETYTKLEGNETERKDILVTLLEMYLTLADESEGSLRSEWQTKASLLIRAQRNVLDAPQVLLLATIFDFAEGELLAKDQPGYEIDLFRSSCAAEDVPGAISLLLKYGDAEPQLYVLALTFYVSCERVYEAVGAAEVARVLREIQARDLVSPLELIQTLSATSVASIGLVKSYLVEYVQQQNEEIANNEKLIESYRKETETKKREIRALKQDPLTVQTAKCAICGGRLDFPVVHFKCAHSYHQRCLAEADVDALTDIETCPTCASEVDQIVALREQEREVSERMDLLDLSLQNSEDRFKIVADFMGRGAMDGGKYVFDS</sequence>
<dbReference type="Gene3D" id="3.30.40.10">
    <property type="entry name" value="Zinc/RING finger domain, C3HC4 (zinc finger)"/>
    <property type="match status" value="1"/>
</dbReference>
<feature type="repeat" description="CHCR" evidence="11">
    <location>
        <begin position="394"/>
        <end position="558"/>
    </location>
</feature>
<evidence type="ECO:0000256" key="5">
    <source>
        <dbReference type="ARBA" id="ARBA00022833"/>
    </source>
</evidence>
<keyword evidence="9" id="KW-0926">Vacuole</keyword>
<comment type="subunit">
    <text evidence="9">Component of the homotypic vacuole fusion and vacuole protein sorting (HOPS) complex. Component of the class C core vacuole/endosome tethering (CORVET) complex.</text>
</comment>
<dbReference type="RefSeq" id="XP_018987745.1">
    <property type="nucleotide sequence ID" value="XM_019127412.1"/>
</dbReference>
<dbReference type="GO" id="GO:0030674">
    <property type="term" value="F:protein-macromolecule adaptor activity"/>
    <property type="evidence" value="ECO:0007669"/>
    <property type="project" value="TreeGrafter"/>
</dbReference>
<keyword evidence="2 9" id="KW-0813">Transport</keyword>
<dbReference type="GO" id="GO:0033263">
    <property type="term" value="C:CORVET complex"/>
    <property type="evidence" value="ECO:0007669"/>
    <property type="project" value="UniProtKB-UniRule"/>
</dbReference>
<evidence type="ECO:0000256" key="11">
    <source>
        <dbReference type="PROSITE-ProRule" id="PRU01006"/>
    </source>
</evidence>
<comment type="subcellular location">
    <subcellularLocation>
        <location evidence="8">Endomembrane system</location>
        <topology evidence="8">Peripheral membrane protein</topology>
        <orientation evidence="8">Cytoplasmic side</orientation>
    </subcellularLocation>
    <subcellularLocation>
        <location evidence="9">Vacuole membrane</location>
        <topology evidence="9">Peripheral membrane protein</topology>
        <orientation evidence="9">Cytoplasmic side</orientation>
    </subcellularLocation>
</comment>
<evidence type="ECO:0000256" key="2">
    <source>
        <dbReference type="ARBA" id="ARBA00022448"/>
    </source>
</evidence>
<feature type="domain" description="RING-type" evidence="13">
    <location>
        <begin position="867"/>
        <end position="909"/>
    </location>
</feature>
<dbReference type="GO" id="GO:0006904">
    <property type="term" value="P:vesicle docking involved in exocytosis"/>
    <property type="evidence" value="ECO:0007669"/>
    <property type="project" value="TreeGrafter"/>
</dbReference>
<evidence type="ECO:0000259" key="13">
    <source>
        <dbReference type="PROSITE" id="PS50089"/>
    </source>
</evidence>
<keyword evidence="9" id="KW-0808">Transferase</keyword>
<dbReference type="Pfam" id="PF12451">
    <property type="entry name" value="VPS11_C"/>
    <property type="match status" value="1"/>
</dbReference>
<dbReference type="InterPro" id="IPR013083">
    <property type="entry name" value="Znf_RING/FYVE/PHD"/>
</dbReference>
<evidence type="ECO:0000256" key="4">
    <source>
        <dbReference type="ARBA" id="ARBA00022771"/>
    </source>
</evidence>
<dbReference type="InterPro" id="IPR057307">
    <property type="entry name" value="PEP5_VPS11_N"/>
</dbReference>
<dbReference type="SUPFAM" id="SSF50978">
    <property type="entry name" value="WD40 repeat-like"/>
    <property type="match status" value="1"/>
</dbReference>
<keyword evidence="15" id="KW-1185">Reference proteome</keyword>
<dbReference type="AlphaFoldDB" id="A0A1E3QZA2"/>
<dbReference type="GO" id="GO:0035091">
    <property type="term" value="F:phosphatidylinositol binding"/>
    <property type="evidence" value="ECO:0007669"/>
    <property type="project" value="EnsemblFungi"/>
</dbReference>